<feature type="transmembrane region" description="Helical" evidence="2">
    <location>
        <begin position="712"/>
        <end position="731"/>
    </location>
</feature>
<feature type="transmembrane region" description="Helical" evidence="2">
    <location>
        <begin position="583"/>
        <end position="607"/>
    </location>
</feature>
<feature type="non-terminal residue" evidence="3">
    <location>
        <position position="1561"/>
    </location>
</feature>
<feature type="transmembrane region" description="Helical" evidence="2">
    <location>
        <begin position="677"/>
        <end position="706"/>
    </location>
</feature>
<keyword evidence="2" id="KW-0812">Transmembrane</keyword>
<sequence>VRPNTLLPPEKEPVHFTINVIGAPPEVEQVIEHLKAVAEQFLYHWKTFPINLPTPLSITPAATSGGNINGNNSIIVEGGTNRKARPINLRDLFIAPPFDELDAVAADGTGEPRLLTNTQLKSLRERGLQKDKFGKPKKLNLEQLDMIQLTGEFEVPSLNFPGQVHRWRLSQFLQKGSERTRDSLLNDLALSARFIVVTARGRLLGHFFSVTHAFKAFLHGFIKLIDMIVGVPSLLAQNLDNKIKEERCRFLVAELVCRSEYEDCLDSLCTYVRHQLRRATMEKFDVGCHQAQPVPYLFVTPKGQDIDLRLFSKDIMRKALPILVGILEKETRGWFLHFRERLIAELRERKMSDSEIEEEVNDAVMKEYLQRVYTSILSNNDLLDLGENVPQLLVQQAQSVVIMHKAVDKIQKELQKSRDENETFLQKEYPVLSKVSPWLRAKLRESETTKLSKTTWGAHEEALKMALKHNLQQTVYFLNRDLAFMKEREPILLKELKNAKTPTRNFQWACRIWSPKSWIIRRSFQGHSEVIPTVISQQATSIVTPRSDPSQPVFLVEKELVRSTSTRWPMWRVMNLIQRTWAWTWNMMFLLGIIVPWCSSLGLRALFCIKPFMSDLELSQVNGTLFPRKTSITPTMISRLVELWRHISKARTHFETEPDTGFIGKGMTRHMNRVWNYLIKGFLGTMLILFVFPLLCISVSVSSIFFALTAPIWMPFITVGLHIYMILFYDLDCPDISRRNRYGIFFEAVIWNILLQGFCQPIIALLVATVICPLTSVMVLIVGVTRYWVRLFWDAITFHLFIKKCGRVPASDSFAVRRIAGPGLALDYYFAIKPEQALAAFEAKMELDELQAYQHSMETVITQPQKDFSQFVEACFGPFSAQLSKTAGPYRQLEREGQDLMTSLHEKLEKRRRDLQTGLTTAVKSRIKLNTMELKIVIQQSAYMLEKFYPSHVVARLSISEDEFWDAKGLSVGDWAGLAGLLYADIFSLDFLTPLTDTDTQFKLEPHSHLDLTRYTEMVQNTSDIMGINGPDLLGNVYTPRGNIQVHSPYLEVSAFNPRSRVMINARRAEKRNDTSSGLTTPRVRARRSPLPTTQTKNYWRPWKRKETIQTASEKLLIPLPILHPAHIAISIYNRDSDSPIPIESDICWDILRSIEDCQGDLQAISDVARYRGGGGRDCGDGSDINTVDGAISVDGLTAIDSSMDSLDSQNSSMSDTKNSMDMLAGDCETLPCTTNREVTILMPPTTKTEIVRTRNSTEILATTPTSTTTTHIRWTLRNWGGGGNNNQSTNLNSRRRNNSYSSNINNNYNNSNSNNNLINSNNNNNNIDENNANNANNIDQIERFFNVKFINSEEELIDEDGASEDVGDDDVEKKNHQTKNFAFNENGKKKKPLRYEAIKIKNISKLDDYNKYFRAITYNDGEKNRQTTCFIEGTYFKNHASNATELDNNDGILPDGKCHCRPEWHGKDCGQPEVLWRAFMTSKIQSLNLTTPSRKISKNIFYIIQTTYLSVEILEIQIMELIDLVNLFILCDIQRQHQHYEYDHQQSFDILIEKHLTSTG</sequence>
<dbReference type="Pfam" id="PF25228">
    <property type="entry name" value="Lips"/>
    <property type="match status" value="2"/>
</dbReference>
<dbReference type="InterPro" id="IPR057435">
    <property type="entry name" value="Lips"/>
</dbReference>
<dbReference type="EMBL" id="GANO01004909">
    <property type="protein sequence ID" value="JAB54962.1"/>
    <property type="molecule type" value="mRNA"/>
</dbReference>
<feature type="region of interest" description="Disordered" evidence="1">
    <location>
        <begin position="1070"/>
        <end position="1096"/>
    </location>
</feature>
<feature type="non-terminal residue" evidence="3">
    <location>
        <position position="1"/>
    </location>
</feature>
<evidence type="ECO:0000313" key="3">
    <source>
        <dbReference type="EMBL" id="JAB54962.1"/>
    </source>
</evidence>
<protein>
    <submittedName>
        <fullName evidence="3">Putative serine/threonine-protein kinase ifka</fullName>
    </submittedName>
</protein>
<dbReference type="GO" id="GO:0016301">
    <property type="term" value="F:kinase activity"/>
    <property type="evidence" value="ECO:0007669"/>
    <property type="project" value="UniProtKB-KW"/>
</dbReference>
<organism evidence="3">
    <name type="scientific">Corethrella appendiculata</name>
    <dbReference type="NCBI Taxonomy" id="1370023"/>
    <lineage>
        <taxon>Eukaryota</taxon>
        <taxon>Metazoa</taxon>
        <taxon>Ecdysozoa</taxon>
        <taxon>Arthropoda</taxon>
        <taxon>Hexapoda</taxon>
        <taxon>Insecta</taxon>
        <taxon>Pterygota</taxon>
        <taxon>Neoptera</taxon>
        <taxon>Endopterygota</taxon>
        <taxon>Diptera</taxon>
        <taxon>Nematocera</taxon>
        <taxon>Culicoidea</taxon>
        <taxon>Chaoboridae</taxon>
        <taxon>Corethrella</taxon>
    </lineage>
</organism>
<keyword evidence="2" id="KW-0472">Membrane</keyword>
<feature type="region of interest" description="Disordered" evidence="1">
    <location>
        <begin position="1278"/>
        <end position="1332"/>
    </location>
</feature>
<proteinExistence type="evidence at transcript level"/>
<keyword evidence="3" id="KW-0808">Transferase</keyword>
<evidence type="ECO:0000256" key="2">
    <source>
        <dbReference type="SAM" id="Phobius"/>
    </source>
</evidence>
<reference evidence="3" key="1">
    <citation type="journal article" date="2014" name="Insect Biochem. Mol. Biol.">
        <title>An insight into the sialome of the frog biting fly, Corethrella appendiculata.</title>
        <authorList>
            <person name="Ribeiro J.M.C."/>
            <person name="Chagas A.C."/>
            <person name="Pham V.M."/>
            <person name="Lounibos L.P."/>
            <person name="Calvo E."/>
        </authorList>
    </citation>
    <scope>NUCLEOTIDE SEQUENCE</scope>
    <source>
        <tissue evidence="3">Salivary glands</tissue>
    </source>
</reference>
<keyword evidence="2" id="KW-1133">Transmembrane helix</keyword>
<name>W4VR24_9DIPT</name>
<accession>W4VR24</accession>
<evidence type="ECO:0000256" key="1">
    <source>
        <dbReference type="SAM" id="MobiDB-lite"/>
    </source>
</evidence>
<keyword evidence="3" id="KW-0418">Kinase</keyword>
<feature type="compositionally biased region" description="Low complexity" evidence="1">
    <location>
        <begin position="1286"/>
        <end position="1332"/>
    </location>
</feature>
<dbReference type="PANTHER" id="PTHR37686:SF1">
    <property type="entry name" value="LD36006P"/>
    <property type="match status" value="1"/>
</dbReference>
<dbReference type="PANTHER" id="PTHR37686">
    <property type="entry name" value="LD36006P"/>
    <property type="match status" value="1"/>
</dbReference>